<dbReference type="InParanoid" id="D3BCV7"/>
<keyword evidence="2" id="KW-0472">Membrane</keyword>
<reference evidence="4 5" key="1">
    <citation type="journal article" date="2011" name="Genome Res.">
        <title>Phylogeny-wide analysis of social amoeba genomes highlights ancient origins for complex intercellular communication.</title>
        <authorList>
            <person name="Heidel A.J."/>
            <person name="Lawal H.M."/>
            <person name="Felder M."/>
            <person name="Schilde C."/>
            <person name="Helps N.R."/>
            <person name="Tunggal B."/>
            <person name="Rivero F."/>
            <person name="John U."/>
            <person name="Schleicher M."/>
            <person name="Eichinger L."/>
            <person name="Platzer M."/>
            <person name="Noegel A.A."/>
            <person name="Schaap P."/>
            <person name="Gloeckner G."/>
        </authorList>
    </citation>
    <scope>NUCLEOTIDE SEQUENCE [LARGE SCALE GENOMIC DNA]</scope>
    <source>
        <strain evidence="5">ATCC 26659 / Pp 5 / PN500</strain>
    </source>
</reference>
<proteinExistence type="predicted"/>
<accession>D3BCV7</accession>
<feature type="signal peptide" evidence="3">
    <location>
        <begin position="1"/>
        <end position="22"/>
    </location>
</feature>
<dbReference type="Proteomes" id="UP000001396">
    <property type="component" value="Unassembled WGS sequence"/>
</dbReference>
<evidence type="ECO:0000313" key="4">
    <source>
        <dbReference type="EMBL" id="EFA80749.1"/>
    </source>
</evidence>
<protein>
    <submittedName>
        <fullName evidence="4">Uncharacterized protein</fullName>
    </submittedName>
</protein>
<evidence type="ECO:0000256" key="3">
    <source>
        <dbReference type="SAM" id="SignalP"/>
    </source>
</evidence>
<keyword evidence="5" id="KW-1185">Reference proteome</keyword>
<dbReference type="EMBL" id="ADBJ01000028">
    <property type="protein sequence ID" value="EFA80749.1"/>
    <property type="molecule type" value="Genomic_DNA"/>
</dbReference>
<gene>
    <name evidence="4" type="ORF">PPL_06335</name>
</gene>
<evidence type="ECO:0000313" key="5">
    <source>
        <dbReference type="Proteomes" id="UP000001396"/>
    </source>
</evidence>
<sequence length="405" mass="46740">MNIYKFILISILVSELILGSYCSSQSTTSISSVKTIPNSGWRWSDPPQIDIYGSFNNSYDPDNYQITLTNINNNKTSRCEINEIRNSTIINCNLYIQFENNSMINISIVDNYNYTSSNIFKFIYYYPNESIQSMEFNAADSSMAIYGQFNNRSYSISIDSQLCKLQMVSNTYLLCKMPSNYLTLNNVDNGKSKLIIYDEQIILINDTFETYRTLISLGLPYISKVYDVWQNSTTVIVGMFSEVDFPVDLMTVNACGEIYQVYPKNRTTIVITLGVRVYPNCRISVVSSNEVYYNHSYLRPAEDSSSFVNEGSHSDHYSDDNNTKNKSKNQIAWYIWYLIGVSSTLAVLTAVGLFARYLYVHRTKKTKSDKYGKFNDAEDKEKEKEKEKEREKEKEKEKEENSNIE</sequence>
<comment type="caution">
    <text evidence="4">The sequence shown here is derived from an EMBL/GenBank/DDBJ whole genome shotgun (WGS) entry which is preliminary data.</text>
</comment>
<name>D3BCV7_HETP5</name>
<dbReference type="GeneID" id="31361818"/>
<dbReference type="AlphaFoldDB" id="D3BCV7"/>
<organism evidence="4 5">
    <name type="scientific">Heterostelium pallidum (strain ATCC 26659 / Pp 5 / PN500)</name>
    <name type="common">Cellular slime mold</name>
    <name type="synonym">Polysphondylium pallidum</name>
    <dbReference type="NCBI Taxonomy" id="670386"/>
    <lineage>
        <taxon>Eukaryota</taxon>
        <taxon>Amoebozoa</taxon>
        <taxon>Evosea</taxon>
        <taxon>Eumycetozoa</taxon>
        <taxon>Dictyostelia</taxon>
        <taxon>Acytosteliales</taxon>
        <taxon>Acytosteliaceae</taxon>
        <taxon>Heterostelium</taxon>
    </lineage>
</organism>
<keyword evidence="3" id="KW-0732">Signal</keyword>
<evidence type="ECO:0000256" key="1">
    <source>
        <dbReference type="SAM" id="MobiDB-lite"/>
    </source>
</evidence>
<keyword evidence="2" id="KW-1133">Transmembrane helix</keyword>
<keyword evidence="2" id="KW-0812">Transmembrane</keyword>
<dbReference type="RefSeq" id="XP_020432869.1">
    <property type="nucleotide sequence ID" value="XM_020577195.1"/>
</dbReference>
<evidence type="ECO:0000256" key="2">
    <source>
        <dbReference type="SAM" id="Phobius"/>
    </source>
</evidence>
<feature type="chain" id="PRO_5003041563" evidence="3">
    <location>
        <begin position="23"/>
        <end position="405"/>
    </location>
</feature>
<feature type="region of interest" description="Disordered" evidence="1">
    <location>
        <begin position="366"/>
        <end position="405"/>
    </location>
</feature>
<feature type="transmembrane region" description="Helical" evidence="2">
    <location>
        <begin position="333"/>
        <end position="359"/>
    </location>
</feature>